<gene>
    <name evidence="1" type="ORF">ILYODFUR_011228</name>
</gene>
<evidence type="ECO:0000313" key="2">
    <source>
        <dbReference type="Proteomes" id="UP001482620"/>
    </source>
</evidence>
<comment type="caution">
    <text evidence="1">The sequence shown here is derived from an EMBL/GenBank/DDBJ whole genome shotgun (WGS) entry which is preliminary data.</text>
</comment>
<evidence type="ECO:0000313" key="1">
    <source>
        <dbReference type="EMBL" id="MEQ2251471.1"/>
    </source>
</evidence>
<protein>
    <submittedName>
        <fullName evidence="1">Uncharacterized protein</fullName>
    </submittedName>
</protein>
<feature type="non-terminal residue" evidence="1">
    <location>
        <position position="226"/>
    </location>
</feature>
<dbReference type="Proteomes" id="UP001482620">
    <property type="component" value="Unassembled WGS sequence"/>
</dbReference>
<name>A0ABV0V2Z2_9TELE</name>
<keyword evidence="2" id="KW-1185">Reference proteome</keyword>
<accession>A0ABV0V2Z2</accession>
<organism evidence="1 2">
    <name type="scientific">Ilyodon furcidens</name>
    <name type="common">goldbreast splitfin</name>
    <dbReference type="NCBI Taxonomy" id="33524"/>
    <lineage>
        <taxon>Eukaryota</taxon>
        <taxon>Metazoa</taxon>
        <taxon>Chordata</taxon>
        <taxon>Craniata</taxon>
        <taxon>Vertebrata</taxon>
        <taxon>Euteleostomi</taxon>
        <taxon>Actinopterygii</taxon>
        <taxon>Neopterygii</taxon>
        <taxon>Teleostei</taxon>
        <taxon>Neoteleostei</taxon>
        <taxon>Acanthomorphata</taxon>
        <taxon>Ovalentaria</taxon>
        <taxon>Atherinomorphae</taxon>
        <taxon>Cyprinodontiformes</taxon>
        <taxon>Goodeidae</taxon>
        <taxon>Ilyodon</taxon>
    </lineage>
</organism>
<sequence length="226" mass="25376">MVTAAQWEDRRNDIFCPRLANPQDTSELETLMTTNNAQMVKLWGHTGPSDAARAPCGIGLHANYTNTHKQKDTGLNTWNGAIMQGSKDTIQITTVRTHTNTHTHTHTHTHTIPSQMSPVPVGVIMVVTRRSGLGRPFKAKHRSVSVCLCECVWSLLFGVLGNMSSEALWQMSTIHLAKADTQKRSQQACLKRRSKASKERWVTLLKIYRSRSEKESKSAQREASWL</sequence>
<reference evidence="1 2" key="1">
    <citation type="submission" date="2021-06" db="EMBL/GenBank/DDBJ databases">
        <authorList>
            <person name="Palmer J.M."/>
        </authorList>
    </citation>
    <scope>NUCLEOTIDE SEQUENCE [LARGE SCALE GENOMIC DNA]</scope>
    <source>
        <strain evidence="2">if_2019</strain>
        <tissue evidence="1">Muscle</tissue>
    </source>
</reference>
<proteinExistence type="predicted"/>
<dbReference type="EMBL" id="JAHRIQ010093526">
    <property type="protein sequence ID" value="MEQ2251471.1"/>
    <property type="molecule type" value="Genomic_DNA"/>
</dbReference>